<evidence type="ECO:0000313" key="1">
    <source>
        <dbReference type="EMBL" id="AEF41720.1"/>
    </source>
</evidence>
<sequence length="44" mass="4885">MDGSPDGHEWRDENGALVYLRGGEGFWLAPDGRRVFDPVGNPIE</sequence>
<dbReference type="HOGENOM" id="CLU_3211578_0_0_11"/>
<reference evidence="1 2" key="1">
    <citation type="journal article" date="2011" name="J. Bacteriol.">
        <title>Complete genome sequence of Amycolicicoccus subflavus DQS3-9A1T, an actinomycete isolated from crude oil-polluted soil.</title>
        <authorList>
            <person name="Cai M."/>
            <person name="Chen W.M."/>
            <person name="Nie Y."/>
            <person name="Chi C.Q."/>
            <person name="Wang Y.N."/>
            <person name="Tang Y.Q."/>
            <person name="Li G.Y."/>
            <person name="Wu X.L."/>
        </authorList>
    </citation>
    <scope>NUCLEOTIDE SEQUENCE [LARGE SCALE GENOMIC DNA]</scope>
    <source>
        <strain evidence="2">DSM 45089 / DQS3-9A1</strain>
    </source>
</reference>
<dbReference type="AlphaFoldDB" id="F6EP60"/>
<protein>
    <submittedName>
        <fullName evidence="1">Uncharacterized protein</fullName>
    </submittedName>
</protein>
<dbReference type="KEGG" id="asd:AS9A_3277"/>
<accession>F6EP60</accession>
<dbReference type="Proteomes" id="UP000009235">
    <property type="component" value="Chromosome"/>
</dbReference>
<dbReference type="EMBL" id="CP002786">
    <property type="protein sequence ID" value="AEF41720.1"/>
    <property type="molecule type" value="Genomic_DNA"/>
</dbReference>
<organism evidence="1 2">
    <name type="scientific">Hoyosella subflava (strain DSM 45089 / JCM 17490 / NBRC 109087 / DQS3-9A1)</name>
    <name type="common">Amycolicicoccus subflavus</name>
    <dbReference type="NCBI Taxonomy" id="443218"/>
    <lineage>
        <taxon>Bacteria</taxon>
        <taxon>Bacillati</taxon>
        <taxon>Actinomycetota</taxon>
        <taxon>Actinomycetes</taxon>
        <taxon>Mycobacteriales</taxon>
        <taxon>Hoyosellaceae</taxon>
        <taxon>Hoyosella</taxon>
    </lineage>
</organism>
<evidence type="ECO:0000313" key="2">
    <source>
        <dbReference type="Proteomes" id="UP000009235"/>
    </source>
</evidence>
<proteinExistence type="predicted"/>
<dbReference type="STRING" id="443218.AS9A_3277"/>
<gene>
    <name evidence="1" type="ordered locus">AS9A_3277</name>
</gene>
<name>F6EP60_HOYSD</name>
<keyword evidence="2" id="KW-1185">Reference proteome</keyword>